<protein>
    <submittedName>
        <fullName evidence="1">Uncharacterized protein</fullName>
    </submittedName>
</protein>
<name>A0A1W1CFJ3_9ZZZZ</name>
<dbReference type="EMBL" id="FPHN01000170">
    <property type="protein sequence ID" value="SFV64482.1"/>
    <property type="molecule type" value="Genomic_DNA"/>
</dbReference>
<proteinExistence type="predicted"/>
<reference evidence="1" key="1">
    <citation type="submission" date="2016-10" db="EMBL/GenBank/DDBJ databases">
        <authorList>
            <person name="de Groot N.N."/>
        </authorList>
    </citation>
    <scope>NUCLEOTIDE SEQUENCE</scope>
</reference>
<sequence>MKKEIVVATAITALLSSLNADTKELNLNKLSADSTGKIIAPKKVKGKIDTNKKIGKAGGDKKFNLCGLLCAKPNGKKIGEISKISQEPKLKQDISKRP</sequence>
<accession>A0A1W1CFJ3</accession>
<evidence type="ECO:0000313" key="1">
    <source>
        <dbReference type="EMBL" id="SFV64482.1"/>
    </source>
</evidence>
<organism evidence="1">
    <name type="scientific">hydrothermal vent metagenome</name>
    <dbReference type="NCBI Taxonomy" id="652676"/>
    <lineage>
        <taxon>unclassified sequences</taxon>
        <taxon>metagenomes</taxon>
        <taxon>ecological metagenomes</taxon>
    </lineage>
</organism>
<gene>
    <name evidence="1" type="ORF">MNB_SV-14-1240</name>
</gene>
<dbReference type="AlphaFoldDB" id="A0A1W1CFJ3"/>